<dbReference type="OrthoDB" id="5386682at2759"/>
<name>A0A3D8SG50_9HELO</name>
<dbReference type="PANTHER" id="PTHR24148:SF64">
    <property type="entry name" value="HETEROKARYON INCOMPATIBILITY DOMAIN-CONTAINING PROTEIN"/>
    <property type="match status" value="1"/>
</dbReference>
<dbReference type="InterPro" id="IPR052895">
    <property type="entry name" value="HetReg/Transcr_Mod"/>
</dbReference>
<sequence>MKYDPLIPSRKQIRVLTLYAAKLEDSVQCALSTTSLDSNPAFSALSYVWGDQKVTADITVDGTSIQVTTNLEAALRQIRKSFGQIILWVDAVCINQQDDVEKGKQVQLMGDIYKKAERVIGWLGPEQDDSHLALKIFKRIPRATEDHVLRLCSEGRWDDVGLATRPNSKAEHTGWVQEMPQLTTKFWYHYEPQRSIRTKLAKLVNQEPPVLKPRFWHRGNFRSLGQMVLRGDWKHVSWSLNPKFGTLSPGWSAVCAFLKRDYWTRIWILQEFILASKLVLMCGNDTMDEKAVEGLEQMLYMLHLCGLNQHPKGMDSAAFATFSNDISWKSAHTTIQLRNTPGERKLIELVARFQVLDATNPRDRIYALIGLSTDTIEPKYRNSVEEVYCEFAAKWVNVDRDASILAYAEPKVRGGHLNSTKRQLPSWVPDWEDGNVGPGNKFRFGQLDGKTSIEEWENYCASSQLCSWRVSNNILFALGVRFDMVSSLGPQLSINHEALREYFRTYLDAAAEGPYPTGIPRSEALFRLLLLDMDSYTKKRLDSTSKTYAELAHAFAYGIMSNHAGSQQAQVEAAIDLASELSAPYLDAASGAEVLNSLFIAVLSGRPIAVDGGVQDARNAIQVDLINAADAVYHHMLGQFMLGWTNKRKVFMTEKGFLGIGPKEMQETDVIAILDGCRMPVILRRIGDGYCFMGLCFVLGLMDGEAATMVEDGGAVAEQFEIL</sequence>
<gene>
    <name evidence="2" type="ORF">BP6252_02907</name>
</gene>
<dbReference type="PANTHER" id="PTHR24148">
    <property type="entry name" value="ANKYRIN REPEAT DOMAIN-CONTAINING PROTEIN 39 HOMOLOG-RELATED"/>
    <property type="match status" value="1"/>
</dbReference>
<protein>
    <recommendedName>
        <fullName evidence="1">Heterokaryon incompatibility domain-containing protein</fullName>
    </recommendedName>
</protein>
<keyword evidence="3" id="KW-1185">Reference proteome</keyword>
<dbReference type="AlphaFoldDB" id="A0A3D8SG50"/>
<comment type="caution">
    <text evidence="2">The sequence shown here is derived from an EMBL/GenBank/DDBJ whole genome shotgun (WGS) entry which is preliminary data.</text>
</comment>
<organism evidence="2 3">
    <name type="scientific">Coleophoma cylindrospora</name>
    <dbReference type="NCBI Taxonomy" id="1849047"/>
    <lineage>
        <taxon>Eukaryota</taxon>
        <taxon>Fungi</taxon>
        <taxon>Dikarya</taxon>
        <taxon>Ascomycota</taxon>
        <taxon>Pezizomycotina</taxon>
        <taxon>Leotiomycetes</taxon>
        <taxon>Helotiales</taxon>
        <taxon>Dermateaceae</taxon>
        <taxon>Coleophoma</taxon>
    </lineage>
</organism>
<feature type="domain" description="Heterokaryon incompatibility" evidence="1">
    <location>
        <begin position="42"/>
        <end position="271"/>
    </location>
</feature>
<reference evidence="2 3" key="1">
    <citation type="journal article" date="2018" name="IMA Fungus">
        <title>IMA Genome-F 9: Draft genome sequence of Annulohypoxylon stygium, Aspergillus mulundensis, Berkeleyomyces basicola (syn. Thielaviopsis basicola), Ceratocystis smalleyi, two Cercospora beticola strains, Coleophoma cylindrospora, Fusarium fracticaudum, Phialophora cf. hyalina, and Morchella septimelata.</title>
        <authorList>
            <person name="Wingfield B.D."/>
            <person name="Bills G.F."/>
            <person name="Dong Y."/>
            <person name="Huang W."/>
            <person name="Nel W.J."/>
            <person name="Swalarsk-Parry B.S."/>
            <person name="Vaghefi N."/>
            <person name="Wilken P.M."/>
            <person name="An Z."/>
            <person name="de Beer Z.W."/>
            <person name="De Vos L."/>
            <person name="Chen L."/>
            <person name="Duong T.A."/>
            <person name="Gao Y."/>
            <person name="Hammerbacher A."/>
            <person name="Kikkert J.R."/>
            <person name="Li Y."/>
            <person name="Li H."/>
            <person name="Li K."/>
            <person name="Li Q."/>
            <person name="Liu X."/>
            <person name="Ma X."/>
            <person name="Naidoo K."/>
            <person name="Pethybridge S.J."/>
            <person name="Sun J."/>
            <person name="Steenkamp E.T."/>
            <person name="van der Nest M.A."/>
            <person name="van Wyk S."/>
            <person name="Wingfield M.J."/>
            <person name="Xiong C."/>
            <person name="Yue Q."/>
            <person name="Zhang X."/>
        </authorList>
    </citation>
    <scope>NUCLEOTIDE SEQUENCE [LARGE SCALE GENOMIC DNA]</scope>
    <source>
        <strain evidence="2 3">BP6252</strain>
    </source>
</reference>
<evidence type="ECO:0000259" key="1">
    <source>
        <dbReference type="Pfam" id="PF06985"/>
    </source>
</evidence>
<dbReference type="Pfam" id="PF06985">
    <property type="entry name" value="HET"/>
    <property type="match status" value="1"/>
</dbReference>
<evidence type="ECO:0000313" key="2">
    <source>
        <dbReference type="EMBL" id="RDW85317.1"/>
    </source>
</evidence>
<accession>A0A3D8SG50</accession>
<dbReference type="InterPro" id="IPR010730">
    <property type="entry name" value="HET"/>
</dbReference>
<dbReference type="Pfam" id="PF26639">
    <property type="entry name" value="Het-6_barrel"/>
    <property type="match status" value="1"/>
</dbReference>
<dbReference type="Proteomes" id="UP000256645">
    <property type="component" value="Unassembled WGS sequence"/>
</dbReference>
<dbReference type="EMBL" id="PDLM01000002">
    <property type="protein sequence ID" value="RDW85317.1"/>
    <property type="molecule type" value="Genomic_DNA"/>
</dbReference>
<proteinExistence type="predicted"/>
<dbReference type="STRING" id="1849047.A0A3D8SG50"/>
<evidence type="ECO:0000313" key="3">
    <source>
        <dbReference type="Proteomes" id="UP000256645"/>
    </source>
</evidence>